<accession>A0A087UMP4</accession>
<feature type="non-terminal residue" evidence="1">
    <location>
        <position position="109"/>
    </location>
</feature>
<reference evidence="1 2" key="1">
    <citation type="submission" date="2013-11" db="EMBL/GenBank/DDBJ databases">
        <title>Genome sequencing of Stegodyphus mimosarum.</title>
        <authorList>
            <person name="Bechsgaard J."/>
        </authorList>
    </citation>
    <scope>NUCLEOTIDE SEQUENCE [LARGE SCALE GENOMIC DNA]</scope>
</reference>
<dbReference type="EMBL" id="KK120595">
    <property type="protein sequence ID" value="KFM78633.1"/>
    <property type="molecule type" value="Genomic_DNA"/>
</dbReference>
<gene>
    <name evidence="1" type="ORF">X975_23642</name>
</gene>
<name>A0A087UMP4_STEMI</name>
<dbReference type="FunFam" id="1.10.10.2750:FF:000002">
    <property type="entry name" value="TBC1 domain family member 4"/>
    <property type="match status" value="1"/>
</dbReference>
<dbReference type="STRING" id="407821.A0A087UMP4"/>
<evidence type="ECO:0000313" key="2">
    <source>
        <dbReference type="Proteomes" id="UP000054359"/>
    </source>
</evidence>
<organism evidence="1 2">
    <name type="scientific">Stegodyphus mimosarum</name>
    <name type="common">African social velvet spider</name>
    <dbReference type="NCBI Taxonomy" id="407821"/>
    <lineage>
        <taxon>Eukaryota</taxon>
        <taxon>Metazoa</taxon>
        <taxon>Ecdysozoa</taxon>
        <taxon>Arthropoda</taxon>
        <taxon>Chelicerata</taxon>
        <taxon>Arachnida</taxon>
        <taxon>Araneae</taxon>
        <taxon>Araneomorphae</taxon>
        <taxon>Entelegynae</taxon>
        <taxon>Eresoidea</taxon>
        <taxon>Eresidae</taxon>
        <taxon>Stegodyphus</taxon>
    </lineage>
</organism>
<dbReference type="Gene3D" id="1.10.10.2750">
    <property type="match status" value="1"/>
</dbReference>
<dbReference type="AlphaFoldDB" id="A0A087UMP4"/>
<dbReference type="OrthoDB" id="295078at2759"/>
<evidence type="ECO:0000313" key="1">
    <source>
        <dbReference type="EMBL" id="KFM78633.1"/>
    </source>
</evidence>
<dbReference type="Proteomes" id="UP000054359">
    <property type="component" value="Unassembled WGS sequence"/>
</dbReference>
<protein>
    <submittedName>
        <fullName evidence="1">TBC1 domain family member 1</fullName>
    </submittedName>
</protein>
<proteinExistence type="predicted"/>
<keyword evidence="2" id="KW-1185">Reference proteome</keyword>
<sequence>MEQIILIRLEREQKKLKMKQDKILEKHLKLDYEVICPCPNDAVLKWEAVFNSSSVEYDTLEATVRYGVPRKKRGEVWLFLMEKYCSYRKCEAVDNTPYMELLRKLTPYQ</sequence>